<comment type="caution">
    <text evidence="2">The sequence shown here is derived from an EMBL/GenBank/DDBJ whole genome shotgun (WGS) entry which is preliminary data.</text>
</comment>
<feature type="region of interest" description="Disordered" evidence="1">
    <location>
        <begin position="47"/>
        <end position="66"/>
    </location>
</feature>
<sequence length="66" mass="7667">SEGQRKKQWYVKERSCCLRITRNLNREDMPNTSFMFSLFYSIGSNKLSSPPPPTNIIVSTRQNALE</sequence>
<dbReference type="Proteomes" id="UP001372834">
    <property type="component" value="Unassembled WGS sequence"/>
</dbReference>
<evidence type="ECO:0000256" key="1">
    <source>
        <dbReference type="SAM" id="MobiDB-lite"/>
    </source>
</evidence>
<dbReference type="AlphaFoldDB" id="A0AAN8NZF0"/>
<dbReference type="EMBL" id="JAWJWE010000038">
    <property type="protein sequence ID" value="KAK6623406.1"/>
    <property type="molecule type" value="Genomic_DNA"/>
</dbReference>
<feature type="non-terminal residue" evidence="2">
    <location>
        <position position="1"/>
    </location>
</feature>
<name>A0AAN8NZF0_POLSC</name>
<organism evidence="2 3">
    <name type="scientific">Polyplax serrata</name>
    <name type="common">Common mouse louse</name>
    <dbReference type="NCBI Taxonomy" id="468196"/>
    <lineage>
        <taxon>Eukaryota</taxon>
        <taxon>Metazoa</taxon>
        <taxon>Ecdysozoa</taxon>
        <taxon>Arthropoda</taxon>
        <taxon>Hexapoda</taxon>
        <taxon>Insecta</taxon>
        <taxon>Pterygota</taxon>
        <taxon>Neoptera</taxon>
        <taxon>Paraneoptera</taxon>
        <taxon>Psocodea</taxon>
        <taxon>Troctomorpha</taxon>
        <taxon>Phthiraptera</taxon>
        <taxon>Anoplura</taxon>
        <taxon>Polyplacidae</taxon>
        <taxon>Polyplax</taxon>
    </lineage>
</organism>
<gene>
    <name evidence="2" type="ORF">RUM43_009258</name>
</gene>
<accession>A0AAN8NZF0</accession>
<reference evidence="2 3" key="1">
    <citation type="submission" date="2023-10" db="EMBL/GenBank/DDBJ databases">
        <title>Genomes of two closely related lineages of the louse Polyplax serrata with different host specificities.</title>
        <authorList>
            <person name="Martinu J."/>
            <person name="Tarabai H."/>
            <person name="Stefka J."/>
            <person name="Hypsa V."/>
        </authorList>
    </citation>
    <scope>NUCLEOTIDE SEQUENCE [LARGE SCALE GENOMIC DNA]</scope>
    <source>
        <strain evidence="2">HR10_N</strain>
    </source>
</reference>
<proteinExistence type="predicted"/>
<evidence type="ECO:0000313" key="3">
    <source>
        <dbReference type="Proteomes" id="UP001372834"/>
    </source>
</evidence>
<feature type="non-terminal residue" evidence="2">
    <location>
        <position position="66"/>
    </location>
</feature>
<protein>
    <submittedName>
        <fullName evidence="2">Uncharacterized protein</fullName>
    </submittedName>
</protein>
<evidence type="ECO:0000313" key="2">
    <source>
        <dbReference type="EMBL" id="KAK6623406.1"/>
    </source>
</evidence>
<feature type="compositionally biased region" description="Polar residues" evidence="1">
    <location>
        <begin position="56"/>
        <end position="66"/>
    </location>
</feature>